<keyword evidence="5" id="KW-1185">Reference proteome</keyword>
<feature type="chain" id="PRO_5001800982" description="Secretion system C-terminal sorting domain-containing protein" evidence="2">
    <location>
        <begin position="19"/>
        <end position="458"/>
    </location>
</feature>
<proteinExistence type="predicted"/>
<evidence type="ECO:0000256" key="2">
    <source>
        <dbReference type="SAM" id="SignalP"/>
    </source>
</evidence>
<evidence type="ECO:0000313" key="4">
    <source>
        <dbReference type="EMBL" id="KFF01871.1"/>
    </source>
</evidence>
<comment type="caution">
    <text evidence="4">The sequence shown here is derived from an EMBL/GenBank/DDBJ whole genome shotgun (WGS) entry which is preliminary data.</text>
</comment>
<sequence>MKKILTAIFACSIAYSFAQITISKDLSYGNNGVVTLGSYVTSETDYIKPMDNSEVLLSVYNPGGAKFIKLKTDGTYNPAFGTNGVLTVTDDRILSIHNNYFYGGREFEGRYYIKRYLLTSGSLDTSFGVNGVLDAGLMYQATMITQPDGKILVRSQNGFKRYSSVGVLDTSFANNGFYDVHNAYGTHSLKLSGNNLYEYGSEWATDYGIYKRNIALANTDTSYGVNGKSLPGCPSGNMGYGYPQYLDTEGEVVFLHENSISKKLSDGNSDISFANNGCLDLQTSFSGQTFKYNQIFHYNNQRFYFILKNESNPTDGSVKFVIYNKNGNLMTINNQSFYETNLIDDQYGYIGTTVVGNYLYMIGFSKVSRYILSETSLGVEGANNQKTELDFVNPFKNELNLNTNEKIKSVEIYDEAGRSVLKANATKNINTSMLEKGVYFIKIITEQNQIISKKGIKN</sequence>
<organism evidence="4 5">
    <name type="scientific">Chryseobacterium luteum</name>
    <dbReference type="NCBI Taxonomy" id="421531"/>
    <lineage>
        <taxon>Bacteria</taxon>
        <taxon>Pseudomonadati</taxon>
        <taxon>Bacteroidota</taxon>
        <taxon>Flavobacteriia</taxon>
        <taxon>Flavobacteriales</taxon>
        <taxon>Weeksellaceae</taxon>
        <taxon>Chryseobacterium group</taxon>
        <taxon>Chryseobacterium</taxon>
    </lineage>
</organism>
<evidence type="ECO:0000313" key="5">
    <source>
        <dbReference type="Proteomes" id="UP000028703"/>
    </source>
</evidence>
<evidence type="ECO:0000259" key="3">
    <source>
        <dbReference type="Pfam" id="PF18962"/>
    </source>
</evidence>
<dbReference type="Proteomes" id="UP000028703">
    <property type="component" value="Unassembled WGS sequence"/>
</dbReference>
<feature type="domain" description="Secretion system C-terminal sorting" evidence="3">
    <location>
        <begin position="393"/>
        <end position="454"/>
    </location>
</feature>
<dbReference type="AlphaFoldDB" id="A0A085ZBQ7"/>
<dbReference type="Gene3D" id="2.80.10.50">
    <property type="match status" value="1"/>
</dbReference>
<dbReference type="Pfam" id="PF18962">
    <property type="entry name" value="Por_Secre_tail"/>
    <property type="match status" value="1"/>
</dbReference>
<protein>
    <recommendedName>
        <fullName evidence="3">Secretion system C-terminal sorting domain-containing protein</fullName>
    </recommendedName>
</protein>
<accession>A0A085ZBQ7</accession>
<dbReference type="RefSeq" id="WP_034706186.1">
    <property type="nucleotide sequence ID" value="NZ_JPRO01000014.1"/>
</dbReference>
<dbReference type="eggNOG" id="ENOG502ZW1I">
    <property type="taxonomic scope" value="Bacteria"/>
</dbReference>
<dbReference type="OrthoDB" id="1238446at2"/>
<dbReference type="InterPro" id="IPR026444">
    <property type="entry name" value="Secre_tail"/>
</dbReference>
<dbReference type="STRING" id="421531.IX38_15350"/>
<dbReference type="NCBIfam" id="TIGR04183">
    <property type="entry name" value="Por_Secre_tail"/>
    <property type="match status" value="1"/>
</dbReference>
<evidence type="ECO:0000256" key="1">
    <source>
        <dbReference type="ARBA" id="ARBA00022729"/>
    </source>
</evidence>
<feature type="signal peptide" evidence="2">
    <location>
        <begin position="1"/>
        <end position="18"/>
    </location>
</feature>
<gene>
    <name evidence="4" type="ORF">IX38_15350</name>
</gene>
<reference evidence="4 5" key="1">
    <citation type="submission" date="2014-07" db="EMBL/GenBank/DDBJ databases">
        <title>Genome of Chryseobacterium luteum DSM 18605.</title>
        <authorList>
            <person name="Stropko S.J."/>
            <person name="Pipes S.E."/>
            <person name="Newman J.D."/>
        </authorList>
    </citation>
    <scope>NUCLEOTIDE SEQUENCE [LARGE SCALE GENOMIC DNA]</scope>
    <source>
        <strain evidence="4 5">DSM 18605</strain>
    </source>
</reference>
<dbReference type="EMBL" id="JPRO01000014">
    <property type="protein sequence ID" value="KFF01871.1"/>
    <property type="molecule type" value="Genomic_DNA"/>
</dbReference>
<keyword evidence="1 2" id="KW-0732">Signal</keyword>
<name>A0A085ZBQ7_9FLAO</name>